<organism evidence="10 11">
    <name type="scientific">Kineosporia babensis</name>
    <dbReference type="NCBI Taxonomy" id="499548"/>
    <lineage>
        <taxon>Bacteria</taxon>
        <taxon>Bacillati</taxon>
        <taxon>Actinomycetota</taxon>
        <taxon>Actinomycetes</taxon>
        <taxon>Kineosporiales</taxon>
        <taxon>Kineosporiaceae</taxon>
        <taxon>Kineosporia</taxon>
    </lineage>
</organism>
<dbReference type="InterPro" id="IPR002125">
    <property type="entry name" value="CMP_dCMP_dom"/>
</dbReference>
<protein>
    <recommendedName>
        <fullName evidence="8">tRNA-specific adenosine deaminase</fullName>
        <ecNumber evidence="8">3.5.4.33</ecNumber>
    </recommendedName>
</protein>
<dbReference type="InterPro" id="IPR016192">
    <property type="entry name" value="APOBEC/CMP_deaminase_Zn-bd"/>
</dbReference>
<dbReference type="Pfam" id="PF00383">
    <property type="entry name" value="dCMP_cyt_deam_1"/>
    <property type="match status" value="1"/>
</dbReference>
<gene>
    <name evidence="8" type="primary">tadA</name>
    <name evidence="10" type="ORF">LR394_38295</name>
</gene>
<feature type="domain" description="CMP/dCMP-type deaminase" evidence="9">
    <location>
        <begin position="7"/>
        <end position="135"/>
    </location>
</feature>
<evidence type="ECO:0000313" key="11">
    <source>
        <dbReference type="Proteomes" id="UP001138997"/>
    </source>
</evidence>
<accession>A0A9X1SYW7</accession>
<comment type="caution">
    <text evidence="10">The sequence shown here is derived from an EMBL/GenBank/DDBJ whole genome shotgun (WGS) entry which is preliminary data.</text>
</comment>
<comment type="subunit">
    <text evidence="2 8">Homodimer.</text>
</comment>
<feature type="active site" description="Proton donor" evidence="8">
    <location>
        <position position="61"/>
    </location>
</feature>
<dbReference type="PANTHER" id="PTHR11079">
    <property type="entry name" value="CYTOSINE DEAMINASE FAMILY MEMBER"/>
    <property type="match status" value="1"/>
</dbReference>
<keyword evidence="11" id="KW-1185">Reference proteome</keyword>
<evidence type="ECO:0000256" key="1">
    <source>
        <dbReference type="ARBA" id="ARBA00010669"/>
    </source>
</evidence>
<dbReference type="Proteomes" id="UP001138997">
    <property type="component" value="Unassembled WGS sequence"/>
</dbReference>
<dbReference type="GO" id="GO:0008270">
    <property type="term" value="F:zinc ion binding"/>
    <property type="evidence" value="ECO:0007669"/>
    <property type="project" value="UniProtKB-UniRule"/>
</dbReference>
<name>A0A9X1SYW7_9ACTN</name>
<comment type="cofactor">
    <cofactor evidence="8">
        <name>Zn(2+)</name>
        <dbReference type="ChEBI" id="CHEBI:29105"/>
    </cofactor>
    <text evidence="8">Binds 1 zinc ion per subunit.</text>
</comment>
<comment type="catalytic activity">
    <reaction evidence="7 8">
        <text>adenosine(34) in tRNA + H2O + H(+) = inosine(34) in tRNA + NH4(+)</text>
        <dbReference type="Rhea" id="RHEA:43168"/>
        <dbReference type="Rhea" id="RHEA-COMP:10373"/>
        <dbReference type="Rhea" id="RHEA-COMP:10374"/>
        <dbReference type="ChEBI" id="CHEBI:15377"/>
        <dbReference type="ChEBI" id="CHEBI:15378"/>
        <dbReference type="ChEBI" id="CHEBI:28938"/>
        <dbReference type="ChEBI" id="CHEBI:74411"/>
        <dbReference type="ChEBI" id="CHEBI:82852"/>
        <dbReference type="EC" id="3.5.4.33"/>
    </reaction>
</comment>
<comment type="function">
    <text evidence="8">Catalyzes the deamination of adenosine to inosine at the wobble position 34 of tRNA(Arg2).</text>
</comment>
<dbReference type="CDD" id="cd01285">
    <property type="entry name" value="nucleoside_deaminase"/>
    <property type="match status" value="1"/>
</dbReference>
<dbReference type="HAMAP" id="MF_00972">
    <property type="entry name" value="tRNA_aden_deaminase"/>
    <property type="match status" value="1"/>
</dbReference>
<reference evidence="10" key="1">
    <citation type="submission" date="2021-11" db="EMBL/GenBank/DDBJ databases">
        <title>Streptomyces corallinus and Kineosporia corallina sp. nov., two new coral-derived marine actinobacteria.</title>
        <authorList>
            <person name="Buangrab K."/>
            <person name="Sutthacheep M."/>
            <person name="Yeemin T."/>
            <person name="Harunari E."/>
            <person name="Igarashi Y."/>
            <person name="Sripreechasak P."/>
            <person name="Kanchanasin P."/>
            <person name="Tanasupawat S."/>
            <person name="Phongsopitanun W."/>
        </authorList>
    </citation>
    <scope>NUCLEOTIDE SEQUENCE</scope>
    <source>
        <strain evidence="10">JCM 31032</strain>
    </source>
</reference>
<feature type="binding site" evidence="8">
    <location>
        <position position="89"/>
    </location>
    <ligand>
        <name>Zn(2+)</name>
        <dbReference type="ChEBI" id="CHEBI:29105"/>
        <note>catalytic</note>
    </ligand>
</feature>
<dbReference type="PANTHER" id="PTHR11079:SF202">
    <property type="entry name" value="TRNA-SPECIFIC ADENOSINE DEAMINASE"/>
    <property type="match status" value="1"/>
</dbReference>
<dbReference type="InterPro" id="IPR028883">
    <property type="entry name" value="tRNA_aden_deaminase"/>
</dbReference>
<proteinExistence type="inferred from homology"/>
<dbReference type="GO" id="GO:0002100">
    <property type="term" value="P:tRNA wobble adenosine to inosine editing"/>
    <property type="evidence" value="ECO:0007669"/>
    <property type="project" value="UniProtKB-UniRule"/>
</dbReference>
<keyword evidence="4 8" id="KW-0479">Metal-binding</keyword>
<dbReference type="GO" id="GO:0052717">
    <property type="term" value="F:tRNA-specific adenosine-34 deaminase activity"/>
    <property type="evidence" value="ECO:0007669"/>
    <property type="project" value="UniProtKB-UniRule"/>
</dbReference>
<evidence type="ECO:0000313" key="10">
    <source>
        <dbReference type="EMBL" id="MCD5316765.1"/>
    </source>
</evidence>
<dbReference type="EMBL" id="JAJOMB010000034">
    <property type="protein sequence ID" value="MCD5316765.1"/>
    <property type="molecule type" value="Genomic_DNA"/>
</dbReference>
<sequence length="155" mass="15997">MGAQSQGAFGEWMGLALEEAALAPATGDVPVGAVLLDPSGSVLARGRNEREARQDPTGHAELVALRRGAAAAGSSRLDGTTLVVTLEPCAMCAGAIVLARVSRVVLGAWDPKAGATGSTRDIVRDARLNHRVEVVGGVREAEAAALLVDFFAERR</sequence>
<evidence type="ECO:0000256" key="5">
    <source>
        <dbReference type="ARBA" id="ARBA00022801"/>
    </source>
</evidence>
<evidence type="ECO:0000256" key="7">
    <source>
        <dbReference type="ARBA" id="ARBA00048045"/>
    </source>
</evidence>
<dbReference type="SUPFAM" id="SSF53927">
    <property type="entry name" value="Cytidine deaminase-like"/>
    <property type="match status" value="1"/>
</dbReference>
<evidence type="ECO:0000256" key="2">
    <source>
        <dbReference type="ARBA" id="ARBA00011738"/>
    </source>
</evidence>
<evidence type="ECO:0000256" key="3">
    <source>
        <dbReference type="ARBA" id="ARBA00022694"/>
    </source>
</evidence>
<dbReference type="InterPro" id="IPR016193">
    <property type="entry name" value="Cytidine_deaminase-like"/>
</dbReference>
<keyword evidence="6 8" id="KW-0862">Zinc</keyword>
<dbReference type="PROSITE" id="PS51747">
    <property type="entry name" value="CYT_DCMP_DEAMINASES_2"/>
    <property type="match status" value="1"/>
</dbReference>
<feature type="binding site" evidence="8">
    <location>
        <position position="92"/>
    </location>
    <ligand>
        <name>Zn(2+)</name>
        <dbReference type="ChEBI" id="CHEBI:29105"/>
        <note>catalytic</note>
    </ligand>
</feature>
<keyword evidence="5 8" id="KW-0378">Hydrolase</keyword>
<dbReference type="AlphaFoldDB" id="A0A9X1SYW7"/>
<evidence type="ECO:0000256" key="8">
    <source>
        <dbReference type="HAMAP-Rule" id="MF_00972"/>
    </source>
</evidence>
<evidence type="ECO:0000256" key="4">
    <source>
        <dbReference type="ARBA" id="ARBA00022723"/>
    </source>
</evidence>
<evidence type="ECO:0000259" key="9">
    <source>
        <dbReference type="PROSITE" id="PS51747"/>
    </source>
</evidence>
<dbReference type="Gene3D" id="3.40.140.10">
    <property type="entry name" value="Cytidine Deaminase, domain 2"/>
    <property type="match status" value="1"/>
</dbReference>
<comment type="similarity">
    <text evidence="1">Belongs to the cytidine and deoxycytidylate deaminase family. ADAT2 subfamily.</text>
</comment>
<evidence type="ECO:0000256" key="6">
    <source>
        <dbReference type="ARBA" id="ARBA00022833"/>
    </source>
</evidence>
<keyword evidence="3 8" id="KW-0819">tRNA processing</keyword>
<dbReference type="PROSITE" id="PS00903">
    <property type="entry name" value="CYT_DCMP_DEAMINASES_1"/>
    <property type="match status" value="1"/>
</dbReference>
<dbReference type="EC" id="3.5.4.33" evidence="8"/>
<feature type="binding site" evidence="8">
    <location>
        <position position="59"/>
    </location>
    <ligand>
        <name>Zn(2+)</name>
        <dbReference type="ChEBI" id="CHEBI:29105"/>
        <note>catalytic</note>
    </ligand>
</feature>